<evidence type="ECO:0000313" key="3">
    <source>
        <dbReference type="Proteomes" id="UP000007819"/>
    </source>
</evidence>
<keyword evidence="3" id="KW-1185">Reference proteome</keyword>
<reference evidence="2" key="2">
    <citation type="submission" date="2022-06" db="UniProtKB">
        <authorList>
            <consortium name="EnsemblMetazoa"/>
        </authorList>
    </citation>
    <scope>IDENTIFICATION</scope>
</reference>
<dbReference type="Proteomes" id="UP000007819">
    <property type="component" value="Unassembled WGS sequence"/>
</dbReference>
<sequence length="170" mass="19311">MGFKHECGLYNYFYVMQFGTFEEFIDHVKTKIIIVDGNIEPVPKKTVKNTLVDSDHPESTKSDEKIKTNDDTDSNEILPNKIIDHANSGNQDDGTSKISENKTTDTAVDNNVTLPETISNLIFNLYKKNSIQVKIERLSWTYRLSCRSAYDPPVITMGFFIGDNHIRGSQ</sequence>
<organism evidence="2 3">
    <name type="scientific">Acyrthosiphon pisum</name>
    <name type="common">Pea aphid</name>
    <dbReference type="NCBI Taxonomy" id="7029"/>
    <lineage>
        <taxon>Eukaryota</taxon>
        <taxon>Metazoa</taxon>
        <taxon>Ecdysozoa</taxon>
        <taxon>Arthropoda</taxon>
        <taxon>Hexapoda</taxon>
        <taxon>Insecta</taxon>
        <taxon>Pterygota</taxon>
        <taxon>Neoptera</taxon>
        <taxon>Paraneoptera</taxon>
        <taxon>Hemiptera</taxon>
        <taxon>Sternorrhyncha</taxon>
        <taxon>Aphidomorpha</taxon>
        <taxon>Aphidoidea</taxon>
        <taxon>Aphididae</taxon>
        <taxon>Macrosiphini</taxon>
        <taxon>Acyrthosiphon</taxon>
    </lineage>
</organism>
<dbReference type="GeneID" id="115034910"/>
<proteinExistence type="predicted"/>
<dbReference type="AlphaFoldDB" id="A0A8R2NX26"/>
<reference evidence="3" key="1">
    <citation type="submission" date="2010-06" db="EMBL/GenBank/DDBJ databases">
        <authorList>
            <person name="Jiang H."/>
            <person name="Abraham K."/>
            <person name="Ali S."/>
            <person name="Alsbrooks S.L."/>
            <person name="Anim B.N."/>
            <person name="Anosike U.S."/>
            <person name="Attaway T."/>
            <person name="Bandaranaike D.P."/>
            <person name="Battles P.K."/>
            <person name="Bell S.N."/>
            <person name="Bell A.V."/>
            <person name="Beltran B."/>
            <person name="Bickham C."/>
            <person name="Bustamante Y."/>
            <person name="Caleb T."/>
            <person name="Canada A."/>
            <person name="Cardenas V."/>
            <person name="Carter K."/>
            <person name="Chacko J."/>
            <person name="Chandrabose M.N."/>
            <person name="Chavez D."/>
            <person name="Chavez A."/>
            <person name="Chen L."/>
            <person name="Chu H.-S."/>
            <person name="Claassen K.J."/>
            <person name="Cockrell R."/>
            <person name="Collins M."/>
            <person name="Cooper J.A."/>
            <person name="Cree A."/>
            <person name="Curry S.M."/>
            <person name="Da Y."/>
            <person name="Dao M.D."/>
            <person name="Das B."/>
            <person name="Davila M.-L."/>
            <person name="Davy-Carroll L."/>
            <person name="Denson S."/>
            <person name="Dinh H."/>
            <person name="Ebong V.E."/>
            <person name="Edwards J.R."/>
            <person name="Egan A."/>
            <person name="El-Daye J."/>
            <person name="Escobedo L."/>
            <person name="Fernandez S."/>
            <person name="Fernando P.R."/>
            <person name="Flagg N."/>
            <person name="Forbes L.D."/>
            <person name="Fowler R.G."/>
            <person name="Fu Q."/>
            <person name="Gabisi R.A."/>
            <person name="Ganer J."/>
            <person name="Garbino Pronczuk A."/>
            <person name="Garcia R.M."/>
            <person name="Garner T."/>
            <person name="Garrett T.E."/>
            <person name="Gonzalez D.A."/>
            <person name="Hamid H."/>
            <person name="Hawkins E.S."/>
            <person name="Hirani K."/>
            <person name="Hogues M.E."/>
            <person name="Hollins B."/>
            <person name="Hsiao C.-H."/>
            <person name="Jabil R."/>
            <person name="James M.L."/>
            <person name="Jhangiani S.N."/>
            <person name="Johnson B."/>
            <person name="Johnson Q."/>
            <person name="Joshi V."/>
            <person name="Kalu J.B."/>
            <person name="Kam C."/>
            <person name="Kashfia A."/>
            <person name="Keebler J."/>
            <person name="Kisamo H."/>
            <person name="Kovar C.L."/>
            <person name="Lago L.A."/>
            <person name="Lai C.-Y."/>
            <person name="Laidlaw J."/>
            <person name="Lara F."/>
            <person name="Le T.-K."/>
            <person name="Lee S.L."/>
            <person name="Legall F.H."/>
            <person name="Lemon S.J."/>
            <person name="Lewis L.R."/>
            <person name="Li B."/>
            <person name="Liu Y."/>
            <person name="Liu Y.-S."/>
            <person name="Lopez J."/>
            <person name="Lozado R.J."/>
            <person name="Lu J."/>
            <person name="Madu R.C."/>
            <person name="Maheshwari M."/>
            <person name="Maheshwari R."/>
            <person name="Malloy K."/>
            <person name="Martinez E."/>
            <person name="Mathew T."/>
            <person name="Mercado I.C."/>
            <person name="Mercado C."/>
            <person name="Meyer B."/>
            <person name="Montgomery K."/>
            <person name="Morgan M.B."/>
            <person name="Munidasa M."/>
            <person name="Nazareth L.V."/>
            <person name="Nelson J."/>
            <person name="Ng B.M."/>
            <person name="Nguyen N.B."/>
            <person name="Nguyen P.Q."/>
            <person name="Nguyen T."/>
            <person name="Obregon M."/>
            <person name="Okwuonu G.O."/>
            <person name="Onwere C.G."/>
            <person name="Orozco G."/>
            <person name="Parra A."/>
            <person name="Patel S."/>
            <person name="Patil S."/>
            <person name="Perez A."/>
            <person name="Perez Y."/>
            <person name="Pham C."/>
            <person name="Primus E.L."/>
            <person name="Pu L.-L."/>
            <person name="Puazo M."/>
            <person name="Qin X."/>
            <person name="Quiroz J.B."/>
            <person name="Reese J."/>
            <person name="Richards S."/>
            <person name="Rives C.M."/>
            <person name="Robberts R."/>
            <person name="Ruiz S.J."/>
            <person name="Ruiz M.J."/>
            <person name="Santibanez J."/>
            <person name="Schneider B.W."/>
            <person name="Sisson I."/>
            <person name="Smith M."/>
            <person name="Sodergren E."/>
            <person name="Song X.-Z."/>
            <person name="Song B.B."/>
            <person name="Summersgill H."/>
            <person name="Thelus R."/>
            <person name="Thornton R.D."/>
            <person name="Trejos Z.Y."/>
            <person name="Usmani K."/>
            <person name="Vattathil S."/>
            <person name="Villasana D."/>
            <person name="Walker D.L."/>
            <person name="Wang S."/>
            <person name="Wang K."/>
            <person name="White C.S."/>
            <person name="Williams A.C."/>
            <person name="Williamson J."/>
            <person name="Wilson K."/>
            <person name="Woghiren I.O."/>
            <person name="Woodworth J.R."/>
            <person name="Worley K.C."/>
            <person name="Wright R.A."/>
            <person name="Wu W."/>
            <person name="Young L."/>
            <person name="Zhang L."/>
            <person name="Zhang J."/>
            <person name="Zhu Y."/>
            <person name="Muzny D.M."/>
            <person name="Weinstock G."/>
            <person name="Gibbs R.A."/>
        </authorList>
    </citation>
    <scope>NUCLEOTIDE SEQUENCE [LARGE SCALE GENOMIC DNA]</scope>
    <source>
        <strain evidence="3">LSR1</strain>
    </source>
</reference>
<accession>A0A8R2NX26</accession>
<evidence type="ECO:0000256" key="1">
    <source>
        <dbReference type="SAM" id="MobiDB-lite"/>
    </source>
</evidence>
<feature type="compositionally biased region" description="Polar residues" evidence="1">
    <location>
        <begin position="87"/>
        <end position="98"/>
    </location>
</feature>
<feature type="compositionally biased region" description="Basic and acidic residues" evidence="1">
    <location>
        <begin position="53"/>
        <end position="70"/>
    </location>
</feature>
<dbReference type="KEGG" id="api:115034910"/>
<protein>
    <submittedName>
        <fullName evidence="2">Uncharacterized protein</fullName>
    </submittedName>
</protein>
<name>A0A8R2NX26_ACYPI</name>
<evidence type="ECO:0000313" key="2">
    <source>
        <dbReference type="EnsemblMetazoa" id="XP_029348304.1"/>
    </source>
</evidence>
<dbReference type="RefSeq" id="XP_029348304.1">
    <property type="nucleotide sequence ID" value="XM_029492444.1"/>
</dbReference>
<dbReference type="EnsemblMetazoa" id="XM_029492444.1">
    <property type="protein sequence ID" value="XP_029348304.1"/>
    <property type="gene ID" value="LOC115034910"/>
</dbReference>
<feature type="region of interest" description="Disordered" evidence="1">
    <location>
        <begin position="50"/>
        <end position="103"/>
    </location>
</feature>